<evidence type="ECO:0000256" key="1">
    <source>
        <dbReference type="ARBA" id="ARBA00006596"/>
    </source>
</evidence>
<evidence type="ECO:0000256" key="8">
    <source>
        <dbReference type="ARBA" id="ARBA00025099"/>
    </source>
</evidence>
<keyword evidence="4" id="KW-0004">4Fe-4S</keyword>
<dbReference type="GO" id="GO:0046872">
    <property type="term" value="F:metal ion binding"/>
    <property type="evidence" value="ECO:0007669"/>
    <property type="project" value="UniProtKB-KW"/>
</dbReference>
<evidence type="ECO:0000256" key="4">
    <source>
        <dbReference type="ARBA" id="ARBA00022485"/>
    </source>
</evidence>
<evidence type="ECO:0000259" key="10">
    <source>
        <dbReference type="Pfam" id="PF02906"/>
    </source>
</evidence>
<keyword evidence="7" id="KW-0411">Iron-sulfur</keyword>
<evidence type="ECO:0000256" key="3">
    <source>
        <dbReference type="ARBA" id="ARBA00017073"/>
    </source>
</evidence>
<organism evidence="11 12">
    <name type="scientific">Schizosaccharomyces osmophilus</name>
    <dbReference type="NCBI Taxonomy" id="2545709"/>
    <lineage>
        <taxon>Eukaryota</taxon>
        <taxon>Fungi</taxon>
        <taxon>Dikarya</taxon>
        <taxon>Ascomycota</taxon>
        <taxon>Taphrinomycotina</taxon>
        <taxon>Schizosaccharomycetes</taxon>
        <taxon>Schizosaccharomycetales</taxon>
        <taxon>Schizosaccharomycetaceae</taxon>
        <taxon>Schizosaccharomyces</taxon>
    </lineage>
</organism>
<dbReference type="SUPFAM" id="SSF53920">
    <property type="entry name" value="Fe-only hydrogenase"/>
    <property type="match status" value="1"/>
</dbReference>
<comment type="similarity">
    <text evidence="1">Belongs to the NARF family.</text>
</comment>
<dbReference type="KEGG" id="som:SOMG_02971"/>
<dbReference type="PANTHER" id="PTHR11615">
    <property type="entry name" value="NITRATE, FORMATE, IRON DEHYDROGENASE"/>
    <property type="match status" value="1"/>
</dbReference>
<evidence type="ECO:0000313" key="12">
    <source>
        <dbReference type="Proteomes" id="UP001212411"/>
    </source>
</evidence>
<dbReference type="EMBL" id="CP115612">
    <property type="protein sequence ID" value="WBW73136.1"/>
    <property type="molecule type" value="Genomic_DNA"/>
</dbReference>
<dbReference type="Proteomes" id="UP001212411">
    <property type="component" value="Chromosome 2"/>
</dbReference>
<dbReference type="InterPro" id="IPR004108">
    <property type="entry name" value="Fe_hydrogenase_lsu_C"/>
</dbReference>
<dbReference type="AlphaFoldDB" id="A0AAE9WBC1"/>
<feature type="domain" description="Iron hydrogenase large subunit C-terminal" evidence="10">
    <location>
        <begin position="191"/>
        <end position="458"/>
    </location>
</feature>
<evidence type="ECO:0000256" key="7">
    <source>
        <dbReference type="ARBA" id="ARBA00023014"/>
    </source>
</evidence>
<evidence type="ECO:0000256" key="6">
    <source>
        <dbReference type="ARBA" id="ARBA00023004"/>
    </source>
</evidence>
<evidence type="ECO:0000256" key="5">
    <source>
        <dbReference type="ARBA" id="ARBA00022723"/>
    </source>
</evidence>
<accession>A0AAE9WBC1</accession>
<dbReference type="GeneID" id="80876451"/>
<dbReference type="InterPro" id="IPR050340">
    <property type="entry name" value="Cytosolic_Fe-S_CAF"/>
</dbReference>
<evidence type="ECO:0000313" key="11">
    <source>
        <dbReference type="EMBL" id="WBW73136.1"/>
    </source>
</evidence>
<evidence type="ECO:0000256" key="2">
    <source>
        <dbReference type="ARBA" id="ARBA00015854"/>
    </source>
</evidence>
<comment type="function">
    <text evidence="8">Component of the cytosolic Fe/S protein assembly machinery. Required for maturation of extramitochondrial Fe/S proteins. May play a role in the transfer of pre-assembled Fe/S clusters to target apoproteins.</text>
</comment>
<reference evidence="11 12" key="1">
    <citation type="journal article" date="2023" name="G3 (Bethesda)">
        <title>A high-quality reference genome for the fission yeast Schizosaccharomyces osmophilus.</title>
        <authorList>
            <person name="Jia G.S."/>
            <person name="Zhang W.C."/>
            <person name="Liang Y."/>
            <person name="Liu X.H."/>
            <person name="Rhind N."/>
            <person name="Pidoux A."/>
            <person name="Brysch-Herzberg M."/>
            <person name="Du L.L."/>
        </authorList>
    </citation>
    <scope>NUCLEOTIDE SEQUENCE [LARGE SCALE GENOMIC DNA]</scope>
    <source>
        <strain evidence="11 12">CBS 15793</strain>
    </source>
</reference>
<sequence length="535" mass="60347">MAKLSENDLNDFLNPGAVCIKPAEVKKSEKGHENNEIQVEGESYYEVTKDTGESKELEVASISLNDCLACSGCITSAETVLVNLQSYQEVLKRLDSRTDGQEVFYVSSSPQVRANLAAYYGISLEEMQDVLEMVFVGKLGFCTVLDTNAAREIVLQQCAEEFCESWKQKQQEKALESGSEKAIDFSASEVQKNSKNTVSSSKSEPHTKLPILSSSCPGWICYVEKTQSALIPHLSQIRSPQQACGRLIKDWASKQFSLPREQVWHLSLMPCFDKKLEASREEFSEDGIRDVDAVLTPKEIVEMFKHFNLDPRSIIQNRIPYKISDKTLPAWYPRLTYVEQMGSSSGGYMSYVMSYAAEMLFGIHDANAFVTKVNQNGDLTEYMLRNPQNDEVLLTMATCYGFRNIQNLVRKVNGNSSRRGQVLLKRRMKTDAQKAQQKSRQYDYVEVMACPGGCINGGGQVPFPSGERVLASREWMNQVESLYNSPGRKEVDRSFVNNSLEQWIQDPQLAPEYLQATYRSVETDLSNPLLLANKW</sequence>
<dbReference type="Gene3D" id="3.40.50.1780">
    <property type="match status" value="1"/>
</dbReference>
<dbReference type="GO" id="GO:0051539">
    <property type="term" value="F:4 iron, 4 sulfur cluster binding"/>
    <property type="evidence" value="ECO:0007669"/>
    <property type="project" value="UniProtKB-KW"/>
</dbReference>
<keyword evidence="12" id="KW-1185">Reference proteome</keyword>
<dbReference type="Pfam" id="PF02906">
    <property type="entry name" value="Fe_hyd_lg_C"/>
    <property type="match status" value="1"/>
</dbReference>
<dbReference type="RefSeq" id="XP_056037379.1">
    <property type="nucleotide sequence ID" value="XM_056181762.1"/>
</dbReference>
<proteinExistence type="inferred from homology"/>
<evidence type="ECO:0000256" key="9">
    <source>
        <dbReference type="ARBA" id="ARBA00031269"/>
    </source>
</evidence>
<keyword evidence="6" id="KW-0408">Iron</keyword>
<dbReference type="InterPro" id="IPR009016">
    <property type="entry name" value="Fe_hydrogenase"/>
</dbReference>
<dbReference type="FunFam" id="3.30.70.20:FF:000042">
    <property type="entry name" value="Cytosolic Fe-S cluster assembly factor NAR1"/>
    <property type="match status" value="1"/>
</dbReference>
<gene>
    <name evidence="11" type="primary">nar1</name>
    <name evidence="11" type="ORF">SOMG_02971</name>
</gene>
<name>A0AAE9WBC1_9SCHI</name>
<keyword evidence="5" id="KW-0479">Metal-binding</keyword>
<protein>
    <recommendedName>
        <fullName evidence="2">Cytosolic Fe-S cluster assembly factor NAR1</fullName>
    </recommendedName>
    <alternativeName>
        <fullName evidence="3">Cytosolic Fe-S cluster assembly factor nar1</fullName>
    </alternativeName>
    <alternativeName>
        <fullName evidence="9">Nuclear architecture-related protein 1</fullName>
    </alternativeName>
</protein>
<dbReference type="Gene3D" id="3.40.950.10">
    <property type="entry name" value="Fe-only Hydrogenase (Larger Subunit), Chain L, domain 3"/>
    <property type="match status" value="1"/>
</dbReference>